<proteinExistence type="predicted"/>
<protein>
    <submittedName>
        <fullName evidence="2">Uncharacterized protein</fullName>
    </submittedName>
</protein>
<organism evidence="2 3">
    <name type="scientific">Apiospora rasikravindrae</name>
    <dbReference type="NCBI Taxonomy" id="990691"/>
    <lineage>
        <taxon>Eukaryota</taxon>
        <taxon>Fungi</taxon>
        <taxon>Dikarya</taxon>
        <taxon>Ascomycota</taxon>
        <taxon>Pezizomycotina</taxon>
        <taxon>Sordariomycetes</taxon>
        <taxon>Xylariomycetidae</taxon>
        <taxon>Amphisphaeriales</taxon>
        <taxon>Apiosporaceae</taxon>
        <taxon>Apiospora</taxon>
    </lineage>
</organism>
<keyword evidence="3" id="KW-1185">Reference proteome</keyword>
<dbReference type="Proteomes" id="UP001444661">
    <property type="component" value="Unassembled WGS sequence"/>
</dbReference>
<gene>
    <name evidence="2" type="ORF">PG993_012820</name>
</gene>
<accession>A0ABR1RW03</accession>
<dbReference type="EMBL" id="JAQQWK010000012">
    <property type="protein sequence ID" value="KAK8022053.1"/>
    <property type="molecule type" value="Genomic_DNA"/>
</dbReference>
<comment type="caution">
    <text evidence="2">The sequence shown here is derived from an EMBL/GenBank/DDBJ whole genome shotgun (WGS) entry which is preliminary data.</text>
</comment>
<feature type="region of interest" description="Disordered" evidence="1">
    <location>
        <begin position="104"/>
        <end position="135"/>
    </location>
</feature>
<evidence type="ECO:0000313" key="2">
    <source>
        <dbReference type="EMBL" id="KAK8022053.1"/>
    </source>
</evidence>
<evidence type="ECO:0000313" key="3">
    <source>
        <dbReference type="Proteomes" id="UP001444661"/>
    </source>
</evidence>
<evidence type="ECO:0000256" key="1">
    <source>
        <dbReference type="SAM" id="MobiDB-lite"/>
    </source>
</evidence>
<name>A0ABR1RW03_9PEZI</name>
<reference evidence="2 3" key="1">
    <citation type="submission" date="2023-01" db="EMBL/GenBank/DDBJ databases">
        <title>Analysis of 21 Apiospora genomes using comparative genomics revels a genus with tremendous synthesis potential of carbohydrate active enzymes and secondary metabolites.</title>
        <authorList>
            <person name="Sorensen T."/>
        </authorList>
    </citation>
    <scope>NUCLEOTIDE SEQUENCE [LARGE SCALE GENOMIC DNA]</scope>
    <source>
        <strain evidence="2 3">CBS 33761</strain>
    </source>
</reference>
<sequence>MCNRFRVRLLCGHRDVGYDFCSLAVTNAQVLPGPRRAARSGSMLPCRNVHDDLSMGPLDVTYKCKVRGCYFEAVERSWLCCKCWSRPNTRGICAGLQGSLAKEPTSRSVVPRQYDTANPTEIQPSTRHSSSSFGRQWLAHDNDIRPATVPEPPLQA</sequence>
<feature type="compositionally biased region" description="Polar residues" evidence="1">
    <location>
        <begin position="115"/>
        <end position="134"/>
    </location>
</feature>